<accession>A0A1I1VFP0</accession>
<name>A0A1I1VFP0_9RHOB</name>
<proteinExistence type="predicted"/>
<dbReference type="AlphaFoldDB" id="A0A1I1VFP0"/>
<evidence type="ECO:0008006" key="3">
    <source>
        <dbReference type="Google" id="ProtNLM"/>
    </source>
</evidence>
<organism evidence="1 2">
    <name type="scientific">Roseivivax sediminis</name>
    <dbReference type="NCBI Taxonomy" id="936889"/>
    <lineage>
        <taxon>Bacteria</taxon>
        <taxon>Pseudomonadati</taxon>
        <taxon>Pseudomonadota</taxon>
        <taxon>Alphaproteobacteria</taxon>
        <taxon>Rhodobacterales</taxon>
        <taxon>Roseobacteraceae</taxon>
        <taxon>Roseivivax</taxon>
    </lineage>
</organism>
<evidence type="ECO:0000313" key="1">
    <source>
        <dbReference type="EMBL" id="SFD81882.1"/>
    </source>
</evidence>
<reference evidence="1 2" key="1">
    <citation type="submission" date="2016-10" db="EMBL/GenBank/DDBJ databases">
        <authorList>
            <person name="Varghese N."/>
            <person name="Submissions S."/>
        </authorList>
    </citation>
    <scope>NUCLEOTIDE SEQUENCE [LARGE SCALE GENOMIC DNA]</scope>
    <source>
        <strain evidence="2">YIM D21,KCTC 23444,ACCC 10710</strain>
    </source>
</reference>
<dbReference type="PROSITE" id="PS51257">
    <property type="entry name" value="PROKAR_LIPOPROTEIN"/>
    <property type="match status" value="1"/>
</dbReference>
<evidence type="ECO:0000313" key="2">
    <source>
        <dbReference type="Proteomes" id="UP000325289"/>
    </source>
</evidence>
<dbReference type="Proteomes" id="UP000325289">
    <property type="component" value="Unassembled WGS sequence"/>
</dbReference>
<protein>
    <recommendedName>
        <fullName evidence="3">Lipoprotein</fullName>
    </recommendedName>
</protein>
<dbReference type="EMBL" id="FOMS01000003">
    <property type="protein sequence ID" value="SFD81882.1"/>
    <property type="molecule type" value="Genomic_DNA"/>
</dbReference>
<sequence>MPTAHRITWLGLAAALIVLGACSETSKRIRFEGEYYRASAKAPRSDRHNFVVSAGPIARGIEGARQAAFYEGTLHCVTHFGSSEIAWSVHPTQDDPGLLTVDGNRVSTSGRCIEWPERGS</sequence>
<dbReference type="OrthoDB" id="7659281at2"/>
<dbReference type="RefSeq" id="WP_149755084.1">
    <property type="nucleotide sequence ID" value="NZ_FOMS01000003.1"/>
</dbReference>
<keyword evidence="2" id="KW-1185">Reference proteome</keyword>
<gene>
    <name evidence="1" type="ORF">SAMN04515678_103179</name>
</gene>